<protein>
    <submittedName>
        <fullName evidence="2">Uncharacterized protein</fullName>
    </submittedName>
</protein>
<dbReference type="AlphaFoldDB" id="A0A914NDZ7"/>
<evidence type="ECO:0000313" key="2">
    <source>
        <dbReference type="WBParaSite" id="Minc3s05203g37789"/>
    </source>
</evidence>
<sequence length="54" mass="6029">MYPFITYISTRSVWTAQALQSTYGPKCTVGTGADTMSIVPTTKETWEAVLRLQQ</sequence>
<name>A0A914NDZ7_MELIC</name>
<evidence type="ECO:0000313" key="1">
    <source>
        <dbReference type="Proteomes" id="UP000887563"/>
    </source>
</evidence>
<accession>A0A914NDZ7</accession>
<keyword evidence="1" id="KW-1185">Reference proteome</keyword>
<proteinExistence type="predicted"/>
<dbReference type="Proteomes" id="UP000887563">
    <property type="component" value="Unplaced"/>
</dbReference>
<dbReference type="WBParaSite" id="Minc3s05203g37789">
    <property type="protein sequence ID" value="Minc3s05203g37789"/>
    <property type="gene ID" value="Minc3s05203g37789"/>
</dbReference>
<reference evidence="2" key="1">
    <citation type="submission" date="2022-11" db="UniProtKB">
        <authorList>
            <consortium name="WormBaseParasite"/>
        </authorList>
    </citation>
    <scope>IDENTIFICATION</scope>
</reference>
<organism evidence="1 2">
    <name type="scientific">Meloidogyne incognita</name>
    <name type="common">Southern root-knot nematode worm</name>
    <name type="synonym">Oxyuris incognita</name>
    <dbReference type="NCBI Taxonomy" id="6306"/>
    <lineage>
        <taxon>Eukaryota</taxon>
        <taxon>Metazoa</taxon>
        <taxon>Ecdysozoa</taxon>
        <taxon>Nematoda</taxon>
        <taxon>Chromadorea</taxon>
        <taxon>Rhabditida</taxon>
        <taxon>Tylenchina</taxon>
        <taxon>Tylenchomorpha</taxon>
        <taxon>Tylenchoidea</taxon>
        <taxon>Meloidogynidae</taxon>
        <taxon>Meloidogyninae</taxon>
        <taxon>Meloidogyne</taxon>
        <taxon>Meloidogyne incognita group</taxon>
    </lineage>
</organism>